<dbReference type="CDD" id="cd15831">
    <property type="entry name" value="BTAD"/>
    <property type="match status" value="1"/>
</dbReference>
<evidence type="ECO:0000256" key="5">
    <source>
        <dbReference type="PROSITE-ProRule" id="PRU01091"/>
    </source>
</evidence>
<dbReference type="SUPFAM" id="SSF46894">
    <property type="entry name" value="C-terminal effector domain of the bipartite response regulators"/>
    <property type="match status" value="1"/>
</dbReference>
<dbReference type="SUPFAM" id="SSF48452">
    <property type="entry name" value="TPR-like"/>
    <property type="match status" value="3"/>
</dbReference>
<dbReference type="RefSeq" id="WP_212533150.1">
    <property type="nucleotide sequence ID" value="NZ_JAGSOG010000319.1"/>
</dbReference>
<dbReference type="Gene3D" id="1.10.10.10">
    <property type="entry name" value="Winged helix-like DNA-binding domain superfamily/Winged helix DNA-binding domain"/>
    <property type="match status" value="1"/>
</dbReference>
<dbReference type="InterPro" id="IPR011990">
    <property type="entry name" value="TPR-like_helical_dom_sf"/>
</dbReference>
<dbReference type="AlphaFoldDB" id="A0A941F122"/>
<feature type="DNA-binding region" description="OmpR/PhoB-type" evidence="5">
    <location>
        <begin position="1"/>
        <end position="95"/>
    </location>
</feature>
<evidence type="ECO:0000256" key="6">
    <source>
        <dbReference type="SAM" id="MobiDB-lite"/>
    </source>
</evidence>
<dbReference type="GO" id="GO:0006355">
    <property type="term" value="P:regulation of DNA-templated transcription"/>
    <property type="evidence" value="ECO:0007669"/>
    <property type="project" value="InterPro"/>
</dbReference>
<dbReference type="InterPro" id="IPR005158">
    <property type="entry name" value="BTAD"/>
</dbReference>
<dbReference type="SMART" id="SM00862">
    <property type="entry name" value="Trans_reg_C"/>
    <property type="match status" value="1"/>
</dbReference>
<keyword evidence="2" id="KW-0805">Transcription regulation</keyword>
<feature type="region of interest" description="Disordered" evidence="6">
    <location>
        <begin position="1017"/>
        <end position="1037"/>
    </location>
</feature>
<dbReference type="Proteomes" id="UP000675781">
    <property type="component" value="Unassembled WGS sequence"/>
</dbReference>
<dbReference type="Pfam" id="PF03704">
    <property type="entry name" value="BTAD"/>
    <property type="match status" value="1"/>
</dbReference>
<dbReference type="PRINTS" id="PR00364">
    <property type="entry name" value="DISEASERSIST"/>
</dbReference>
<comment type="caution">
    <text evidence="8">The sequence shown here is derived from an EMBL/GenBank/DDBJ whole genome shotgun (WGS) entry which is preliminary data.</text>
</comment>
<name>A0A941F122_9ACTN</name>
<dbReference type="InterPro" id="IPR027417">
    <property type="entry name" value="P-loop_NTPase"/>
</dbReference>
<dbReference type="InterPro" id="IPR001867">
    <property type="entry name" value="OmpR/PhoB-type_DNA-bd"/>
</dbReference>
<evidence type="ECO:0000256" key="3">
    <source>
        <dbReference type="ARBA" id="ARBA00023125"/>
    </source>
</evidence>
<dbReference type="PANTHER" id="PTHR35807">
    <property type="entry name" value="TRANSCRIPTIONAL REGULATOR REDD-RELATED"/>
    <property type="match status" value="1"/>
</dbReference>
<dbReference type="InterPro" id="IPR051677">
    <property type="entry name" value="AfsR-DnrI-RedD_regulator"/>
</dbReference>
<accession>A0A941F122</accession>
<evidence type="ECO:0000256" key="1">
    <source>
        <dbReference type="ARBA" id="ARBA00005820"/>
    </source>
</evidence>
<gene>
    <name evidence="8" type="ORF">KDL01_35855</name>
</gene>
<sequence>MIFRLLGQVDVWARERGHTVGPLKSQALLAALLLESGRVVSVQTLAERVWDEQMPVRTRETIHVYICRLRKRLQAAGDELGVITNSESGGYRLDVDAEHVDVRRFNQLVSRARAASTGRDPHRARELLRQAESLWRGEPLEGLTGQWAQSVRHGLLERRRAALLARINLDLQIEADREGVISELTDYTLTGRIDQGAIEMLMTALADAGREDEALEVYRAARIRLREELGVDPRRELLSLHQTILRGELTSERPSAAPGRRGVLAPNTLDRDPPYLIGRDGVLGEITSAAAEELARLAGIALIAIDGMPGIGKTSLALRAAHQLAPQCPDGALQLDFRTHDPRQPPLDLRTAVVLLLGALGASTRDLMRADSADELVALWRRRTSGMRLLIFFDDVDDADQIAGLMPVTPGSVILLTSRRRLPLPSSRQLTVASMNGLAAVRLLMRVTGRRFPQQSQELRRFAAYCGGLPLAVAVAAAHLRAHPTWSLADLVERLENQVSIPWPDQLSAPVHRAFELSYQMLAPATRSVLRLVASQPTPDIGVYAVAALVGEEPGAVDLLLETLVEHHLLEEVSRHRYRLHDLLRAFAARRAVQEDDEAELSAAIDRMICFYLATAARAERIARPHRRIAVTIPDSPLEAEPRFEQAAVADAWLESEIANLLMIAAHTDTAATPDGYAGLVACVVAPYLDRQGLWPRAIEVLTRALAAVAVDQDDHADPEFAQLHHYLGSAYLRVNRLEEGAACMAIALESWRVQRVRRNEADALHELGRIELYANQLENAGASFEASEALYREVGHARGRVYADYHRAIVLFEQNRHGEAFAVAHRALELVEQLEDASLACDVLINLAEMYRWIGRDEPARRYLDEAEHHVREHRSPQHLAAIALNAGILSHRAGDNAAAAVSLRTALKFYETLGDRGCRIDALTALAAVHGAGDLDAAQACVGGAQDLLEEMRDAQRAARLEVVVAQLLIRAGQDVESCVHLRTAIEYAQQADAPLEEIQARAALGTTLMALGDEQGARREQRRVRSLQHRLGGG</sequence>
<protein>
    <submittedName>
        <fullName evidence="8">Winged helix-turn-helix domain-containing protein</fullName>
    </submittedName>
</protein>
<dbReference type="Pfam" id="PF00486">
    <property type="entry name" value="Trans_reg_C"/>
    <property type="match status" value="1"/>
</dbReference>
<feature type="domain" description="OmpR/PhoB-type" evidence="7">
    <location>
        <begin position="1"/>
        <end position="95"/>
    </location>
</feature>
<proteinExistence type="inferred from homology"/>
<comment type="similarity">
    <text evidence="1">Belongs to the AfsR/DnrI/RedD regulatory family.</text>
</comment>
<keyword evidence="3 5" id="KW-0238">DNA-binding</keyword>
<dbReference type="GO" id="GO:0003677">
    <property type="term" value="F:DNA binding"/>
    <property type="evidence" value="ECO:0007669"/>
    <property type="project" value="UniProtKB-UniRule"/>
</dbReference>
<evidence type="ECO:0000256" key="4">
    <source>
        <dbReference type="ARBA" id="ARBA00023163"/>
    </source>
</evidence>
<dbReference type="Gene3D" id="1.25.40.10">
    <property type="entry name" value="Tetratricopeptide repeat domain"/>
    <property type="match status" value="3"/>
</dbReference>
<dbReference type="SMART" id="SM00028">
    <property type="entry name" value="TPR"/>
    <property type="match status" value="4"/>
</dbReference>
<dbReference type="PANTHER" id="PTHR35807:SF1">
    <property type="entry name" value="TRANSCRIPTIONAL REGULATOR REDD"/>
    <property type="match status" value="1"/>
</dbReference>
<keyword evidence="9" id="KW-1185">Reference proteome</keyword>
<dbReference type="SUPFAM" id="SSF52540">
    <property type="entry name" value="P-loop containing nucleoside triphosphate hydrolases"/>
    <property type="match status" value="1"/>
</dbReference>
<evidence type="ECO:0000259" key="7">
    <source>
        <dbReference type="PROSITE" id="PS51755"/>
    </source>
</evidence>
<dbReference type="EMBL" id="JAGSOG010000319">
    <property type="protein sequence ID" value="MBR7838699.1"/>
    <property type="molecule type" value="Genomic_DNA"/>
</dbReference>
<dbReference type="PROSITE" id="PS51755">
    <property type="entry name" value="OMPR_PHOB"/>
    <property type="match status" value="1"/>
</dbReference>
<dbReference type="GO" id="GO:0000160">
    <property type="term" value="P:phosphorelay signal transduction system"/>
    <property type="evidence" value="ECO:0007669"/>
    <property type="project" value="InterPro"/>
</dbReference>
<evidence type="ECO:0000313" key="8">
    <source>
        <dbReference type="EMBL" id="MBR7838699.1"/>
    </source>
</evidence>
<dbReference type="InterPro" id="IPR036388">
    <property type="entry name" value="WH-like_DNA-bd_sf"/>
</dbReference>
<evidence type="ECO:0000313" key="9">
    <source>
        <dbReference type="Proteomes" id="UP000675781"/>
    </source>
</evidence>
<dbReference type="InterPro" id="IPR016032">
    <property type="entry name" value="Sig_transdc_resp-reg_C-effctor"/>
</dbReference>
<dbReference type="InterPro" id="IPR019734">
    <property type="entry name" value="TPR_rpt"/>
</dbReference>
<evidence type="ECO:0000256" key="2">
    <source>
        <dbReference type="ARBA" id="ARBA00023015"/>
    </source>
</evidence>
<organism evidence="8 9">
    <name type="scientific">Actinospica durhamensis</name>
    <dbReference type="NCBI Taxonomy" id="1508375"/>
    <lineage>
        <taxon>Bacteria</taxon>
        <taxon>Bacillati</taxon>
        <taxon>Actinomycetota</taxon>
        <taxon>Actinomycetes</taxon>
        <taxon>Catenulisporales</taxon>
        <taxon>Actinospicaceae</taxon>
        <taxon>Actinospica</taxon>
    </lineage>
</organism>
<reference evidence="8" key="1">
    <citation type="submission" date="2021-04" db="EMBL/GenBank/DDBJ databases">
        <title>Genome based classification of Actinospica acidithermotolerans sp. nov., an actinobacterium isolated from an Indonesian hot spring.</title>
        <authorList>
            <person name="Kusuma A.B."/>
            <person name="Putra K.E."/>
            <person name="Nafisah S."/>
            <person name="Loh J."/>
            <person name="Nouioui I."/>
            <person name="Goodfellow M."/>
        </authorList>
    </citation>
    <scope>NUCLEOTIDE SEQUENCE</scope>
    <source>
        <strain evidence="8">CSCA 57</strain>
    </source>
</reference>
<dbReference type="SMART" id="SM01043">
    <property type="entry name" value="BTAD"/>
    <property type="match status" value="1"/>
</dbReference>
<dbReference type="Gene3D" id="3.40.50.300">
    <property type="entry name" value="P-loop containing nucleotide triphosphate hydrolases"/>
    <property type="match status" value="1"/>
</dbReference>
<feature type="non-terminal residue" evidence="8">
    <location>
        <position position="1037"/>
    </location>
</feature>
<keyword evidence="4" id="KW-0804">Transcription</keyword>
<dbReference type="GO" id="GO:0043531">
    <property type="term" value="F:ADP binding"/>
    <property type="evidence" value="ECO:0007669"/>
    <property type="project" value="InterPro"/>
</dbReference>